<comment type="caution">
    <text evidence="11">The sequence shown here is derived from an EMBL/GenBank/DDBJ whole genome shotgun (WGS) entry which is preliminary data.</text>
</comment>
<dbReference type="GO" id="GO:0004984">
    <property type="term" value="F:olfactory receptor activity"/>
    <property type="evidence" value="ECO:0007669"/>
    <property type="project" value="InterPro"/>
</dbReference>
<evidence type="ECO:0000256" key="2">
    <source>
        <dbReference type="ARBA" id="ARBA00022475"/>
    </source>
</evidence>
<dbReference type="InterPro" id="IPR004117">
    <property type="entry name" value="7tm6_olfct_rcpt"/>
</dbReference>
<feature type="transmembrane region" description="Helical" evidence="10">
    <location>
        <begin position="49"/>
        <end position="72"/>
    </location>
</feature>
<keyword evidence="8 10" id="KW-0675">Receptor</keyword>
<evidence type="ECO:0000256" key="8">
    <source>
        <dbReference type="ARBA" id="ARBA00023170"/>
    </source>
</evidence>
<evidence type="ECO:0000256" key="9">
    <source>
        <dbReference type="ARBA" id="ARBA00023224"/>
    </source>
</evidence>
<dbReference type="Pfam" id="PF02949">
    <property type="entry name" value="7tm_6"/>
    <property type="match status" value="1"/>
</dbReference>
<dbReference type="GO" id="GO:0005549">
    <property type="term" value="F:odorant binding"/>
    <property type="evidence" value="ECO:0007669"/>
    <property type="project" value="InterPro"/>
</dbReference>
<accession>A0A9J6CE35</accession>
<feature type="transmembrane region" description="Helical" evidence="10">
    <location>
        <begin position="84"/>
        <end position="102"/>
    </location>
</feature>
<evidence type="ECO:0000313" key="11">
    <source>
        <dbReference type="EMBL" id="KAG5679902.1"/>
    </source>
</evidence>
<keyword evidence="12" id="KW-1185">Reference proteome</keyword>
<evidence type="ECO:0000256" key="6">
    <source>
        <dbReference type="ARBA" id="ARBA00022989"/>
    </source>
</evidence>
<keyword evidence="3 10" id="KW-0716">Sensory transduction</keyword>
<evidence type="ECO:0000313" key="12">
    <source>
        <dbReference type="Proteomes" id="UP001107558"/>
    </source>
</evidence>
<keyword evidence="5 10" id="KW-0552">Olfaction</keyword>
<evidence type="ECO:0000256" key="3">
    <source>
        <dbReference type="ARBA" id="ARBA00022606"/>
    </source>
</evidence>
<sequence>MENKIPEKLNFDDFFNPVHKIFKIFCIDFESEKLKNLTKWDKIKKFLKLCYITTSLISLVIFLILQIILIIIQPKISLDDIIEFVGRSVSTPLAFTIIFLYTKRKNQIIKILNQFRKIFPKYKMSEDKKKLQNYYNSTVNIFGKFYIRFNSFLIVIYVLFLIKGILQNDDTVALRIWLPKSINRENFCYKIFEFIWTISITVNCLIPLCSNNLMIVTFTTILVINFEILKNDLKVALNNSKIQLKDLKLIVDRHNELFEISRNVREHFSILLFIIFVQGSFTFSFYCAMIFISTDEKQISYIINIIFGIPTMYLQYHYGQKLIDSSENLENGILESNWYNIKNKKIKKSLIILILRLRKSEYLTGEKWVTIQRETFTKVRNLKFI</sequence>
<feature type="transmembrane region" description="Helical" evidence="10">
    <location>
        <begin position="298"/>
        <end position="316"/>
    </location>
</feature>
<evidence type="ECO:0000256" key="7">
    <source>
        <dbReference type="ARBA" id="ARBA00023136"/>
    </source>
</evidence>
<dbReference type="Proteomes" id="UP001107558">
    <property type="component" value="Chromosome 1"/>
</dbReference>
<feature type="transmembrane region" description="Helical" evidence="10">
    <location>
        <begin position="145"/>
        <end position="166"/>
    </location>
</feature>
<dbReference type="AlphaFoldDB" id="A0A9J6CE35"/>
<feature type="transmembrane region" description="Helical" evidence="10">
    <location>
        <begin position="270"/>
        <end position="292"/>
    </location>
</feature>
<dbReference type="EMBL" id="JADBJN010000001">
    <property type="protein sequence ID" value="KAG5679902.1"/>
    <property type="molecule type" value="Genomic_DNA"/>
</dbReference>
<reference evidence="11" key="1">
    <citation type="submission" date="2021-03" db="EMBL/GenBank/DDBJ databases">
        <title>Chromosome level genome of the anhydrobiotic midge Polypedilum vanderplanki.</title>
        <authorList>
            <person name="Yoshida Y."/>
            <person name="Kikawada T."/>
            <person name="Gusev O."/>
        </authorList>
    </citation>
    <scope>NUCLEOTIDE SEQUENCE</scope>
    <source>
        <strain evidence="11">NIAS01</strain>
        <tissue evidence="11">Whole body or cell culture</tissue>
    </source>
</reference>
<comment type="similarity">
    <text evidence="10">Belongs to the insect chemoreceptor superfamily. Heteromeric odorant receptor channel (TC 1.A.69) family.</text>
</comment>
<name>A0A9J6CE35_POLVA</name>
<dbReference type="GO" id="GO:0007165">
    <property type="term" value="P:signal transduction"/>
    <property type="evidence" value="ECO:0007669"/>
    <property type="project" value="UniProtKB-KW"/>
</dbReference>
<keyword evidence="6 10" id="KW-1133">Transmembrane helix</keyword>
<dbReference type="PANTHER" id="PTHR21137:SF35">
    <property type="entry name" value="ODORANT RECEPTOR 19A-RELATED"/>
    <property type="match status" value="1"/>
</dbReference>
<organism evidence="11 12">
    <name type="scientific">Polypedilum vanderplanki</name>
    <name type="common">Sleeping chironomid midge</name>
    <dbReference type="NCBI Taxonomy" id="319348"/>
    <lineage>
        <taxon>Eukaryota</taxon>
        <taxon>Metazoa</taxon>
        <taxon>Ecdysozoa</taxon>
        <taxon>Arthropoda</taxon>
        <taxon>Hexapoda</taxon>
        <taxon>Insecta</taxon>
        <taxon>Pterygota</taxon>
        <taxon>Neoptera</taxon>
        <taxon>Endopterygota</taxon>
        <taxon>Diptera</taxon>
        <taxon>Nematocera</taxon>
        <taxon>Chironomoidea</taxon>
        <taxon>Chironomidae</taxon>
        <taxon>Chironominae</taxon>
        <taxon>Polypedilum</taxon>
        <taxon>Polypedilum</taxon>
    </lineage>
</organism>
<feature type="transmembrane region" description="Helical" evidence="10">
    <location>
        <begin position="194"/>
        <end position="224"/>
    </location>
</feature>
<keyword evidence="4 10" id="KW-0812">Transmembrane</keyword>
<evidence type="ECO:0000256" key="10">
    <source>
        <dbReference type="RuleBase" id="RU351113"/>
    </source>
</evidence>
<evidence type="ECO:0000256" key="4">
    <source>
        <dbReference type="ARBA" id="ARBA00022692"/>
    </source>
</evidence>
<comment type="subcellular location">
    <subcellularLocation>
        <location evidence="1 10">Cell membrane</location>
        <topology evidence="1 10">Multi-pass membrane protein</topology>
    </subcellularLocation>
</comment>
<comment type="caution">
    <text evidence="10">Lacks conserved residue(s) required for the propagation of feature annotation.</text>
</comment>
<evidence type="ECO:0000256" key="5">
    <source>
        <dbReference type="ARBA" id="ARBA00022725"/>
    </source>
</evidence>
<dbReference type="GO" id="GO:0005886">
    <property type="term" value="C:plasma membrane"/>
    <property type="evidence" value="ECO:0007669"/>
    <property type="project" value="UniProtKB-SubCell"/>
</dbReference>
<protein>
    <recommendedName>
        <fullName evidence="10">Odorant receptor</fullName>
    </recommendedName>
</protein>
<keyword evidence="2" id="KW-1003">Cell membrane</keyword>
<gene>
    <name evidence="11" type="ORF">PVAND_009438</name>
</gene>
<keyword evidence="7 10" id="KW-0472">Membrane</keyword>
<proteinExistence type="inferred from homology"/>
<keyword evidence="9 10" id="KW-0807">Transducer</keyword>
<evidence type="ECO:0000256" key="1">
    <source>
        <dbReference type="ARBA" id="ARBA00004651"/>
    </source>
</evidence>
<dbReference type="OrthoDB" id="6604226at2759"/>
<dbReference type="PANTHER" id="PTHR21137">
    <property type="entry name" value="ODORANT RECEPTOR"/>
    <property type="match status" value="1"/>
</dbReference>